<evidence type="ECO:0000256" key="5">
    <source>
        <dbReference type="PROSITE-ProRule" id="PRU00076"/>
    </source>
</evidence>
<feature type="disulfide bond" evidence="5">
    <location>
        <begin position="464"/>
        <end position="473"/>
    </location>
</feature>
<keyword evidence="4 5" id="KW-1015">Disulfide bond</keyword>
<feature type="disulfide bond" evidence="5">
    <location>
        <begin position="506"/>
        <end position="515"/>
    </location>
</feature>
<dbReference type="EMBL" id="CAJNOC010001852">
    <property type="protein sequence ID" value="CAF0895768.1"/>
    <property type="molecule type" value="Genomic_DNA"/>
</dbReference>
<evidence type="ECO:0000256" key="1">
    <source>
        <dbReference type="ARBA" id="ARBA00022536"/>
    </source>
</evidence>
<feature type="domain" description="EGF-like" evidence="8">
    <location>
        <begin position="175"/>
        <end position="215"/>
    </location>
</feature>
<keyword evidence="6" id="KW-0812">Transmembrane</keyword>
<feature type="disulfide bond" evidence="5">
    <location>
        <begin position="546"/>
        <end position="555"/>
    </location>
</feature>
<feature type="domain" description="EGF-like" evidence="8">
    <location>
        <begin position="476"/>
        <end position="516"/>
    </location>
</feature>
<evidence type="ECO:0000256" key="2">
    <source>
        <dbReference type="ARBA" id="ARBA00022729"/>
    </source>
</evidence>
<organism evidence="9 10">
    <name type="scientific">Brachionus calyciflorus</name>
    <dbReference type="NCBI Taxonomy" id="104777"/>
    <lineage>
        <taxon>Eukaryota</taxon>
        <taxon>Metazoa</taxon>
        <taxon>Spiralia</taxon>
        <taxon>Gnathifera</taxon>
        <taxon>Rotifera</taxon>
        <taxon>Eurotatoria</taxon>
        <taxon>Monogononta</taxon>
        <taxon>Pseudotrocha</taxon>
        <taxon>Ploima</taxon>
        <taxon>Brachionidae</taxon>
        <taxon>Brachionus</taxon>
    </lineage>
</organism>
<accession>A0A813Z8G4</accession>
<feature type="chain" id="PRO_5032977603" description="EGF-like domain-containing protein" evidence="7">
    <location>
        <begin position="25"/>
        <end position="655"/>
    </location>
</feature>
<dbReference type="InterPro" id="IPR051022">
    <property type="entry name" value="Notch_Cell-Fate_Det"/>
</dbReference>
<dbReference type="Pfam" id="PF00008">
    <property type="entry name" value="EGF"/>
    <property type="match status" value="2"/>
</dbReference>
<keyword evidence="10" id="KW-1185">Reference proteome</keyword>
<dbReference type="SMART" id="SM00181">
    <property type="entry name" value="EGF"/>
    <property type="match status" value="8"/>
</dbReference>
<dbReference type="GO" id="GO:0045197">
    <property type="term" value="P:establishment or maintenance of epithelial cell apical/basal polarity"/>
    <property type="evidence" value="ECO:0007669"/>
    <property type="project" value="TreeGrafter"/>
</dbReference>
<feature type="disulfide bond" evidence="5">
    <location>
        <begin position="205"/>
        <end position="214"/>
    </location>
</feature>
<comment type="caution">
    <text evidence="5">Lacks conserved residue(s) required for the propagation of feature annotation.</text>
</comment>
<feature type="domain" description="EGF-like" evidence="8">
    <location>
        <begin position="92"/>
        <end position="129"/>
    </location>
</feature>
<feature type="signal peptide" evidence="7">
    <location>
        <begin position="1"/>
        <end position="24"/>
    </location>
</feature>
<evidence type="ECO:0000256" key="6">
    <source>
        <dbReference type="SAM" id="Phobius"/>
    </source>
</evidence>
<dbReference type="GO" id="GO:0005509">
    <property type="term" value="F:calcium ion binding"/>
    <property type="evidence" value="ECO:0007669"/>
    <property type="project" value="InterPro"/>
</dbReference>
<dbReference type="PROSITE" id="PS50026">
    <property type="entry name" value="EGF_3"/>
    <property type="match status" value="5"/>
</dbReference>
<evidence type="ECO:0000256" key="7">
    <source>
        <dbReference type="SAM" id="SignalP"/>
    </source>
</evidence>
<protein>
    <recommendedName>
        <fullName evidence="8">EGF-like domain-containing protein</fullName>
    </recommendedName>
</protein>
<feature type="domain" description="EGF-like" evidence="8">
    <location>
        <begin position="518"/>
        <end position="556"/>
    </location>
</feature>
<feature type="domain" description="EGF-like" evidence="8">
    <location>
        <begin position="438"/>
        <end position="474"/>
    </location>
</feature>
<evidence type="ECO:0000256" key="3">
    <source>
        <dbReference type="ARBA" id="ARBA00022737"/>
    </source>
</evidence>
<dbReference type="SUPFAM" id="SSF57196">
    <property type="entry name" value="EGF/Laminin"/>
    <property type="match status" value="4"/>
</dbReference>
<dbReference type="GO" id="GO:0032991">
    <property type="term" value="C:protein-containing complex"/>
    <property type="evidence" value="ECO:0007669"/>
    <property type="project" value="TreeGrafter"/>
</dbReference>
<evidence type="ECO:0000259" key="8">
    <source>
        <dbReference type="PROSITE" id="PS50026"/>
    </source>
</evidence>
<dbReference type="InterPro" id="IPR000152">
    <property type="entry name" value="EGF-type_Asp/Asn_hydroxyl_site"/>
</dbReference>
<keyword evidence="6" id="KW-0472">Membrane</keyword>
<sequence>MFQYEINFYIFLIYLFLKSNLAQSDCPCGFVGRNCNYFYTDPLITDPNDIQFYNLFDQLKNNKNCYATYPRQDPYYCICKEGFQLNSELKCVENKCNDFSCGNLGRCVMTNNTAECICGLTRNTGLECQTPACFPQLSTYPQPMCLNGNKCFGEDPFDIHCNCDEQYSGKYCEKLNLICPSYITDCQNGATCILKSEFEEFCCLCQKGFTGEFCEITILDSFESIPSFYTYQVSNFNSFIENSTVSLISENRTRKIDFEKTLETYSNTEVIINDNPQNISEILYFQEVSTFSSFGTTLKEIFKNSSYSTNDAETFPIKTFETTNNTHSTWKLETSERETLSNIFEDFSTKVMYDDENSEKTTKKEDDYLKEEKTVTTDLISNHETFLGTSTSFEKDTIIFDNLTLKNELTINSNFETSLSKIFESFTLSNVQNISIQAFDYCNENPCKNNATCINRSEDYKCECSVFFSGKNCEYEEDDCRMENNKCMNNSTCINYLGIGNYECQCEFKNTGKNCELVRNICENRPCLNKGICKFNETGYFYTCLCQEGFNGKNCEIQSDPCEFIECKNGGYCHSSQVETNKTDIETNSTLFIQTTKCVCTSYFYGDFCELEKADYKTIVLVSRSIGIASAISIASVYSLVIILDITKIFCKTKQ</sequence>
<evidence type="ECO:0000313" key="9">
    <source>
        <dbReference type="EMBL" id="CAF0895768.1"/>
    </source>
</evidence>
<evidence type="ECO:0000256" key="4">
    <source>
        <dbReference type="ARBA" id="ARBA00023157"/>
    </source>
</evidence>
<keyword evidence="3" id="KW-0677">Repeat</keyword>
<proteinExistence type="predicted"/>
<gene>
    <name evidence="9" type="ORF">OXX778_LOCUS11144</name>
</gene>
<keyword evidence="2 7" id="KW-0732">Signal</keyword>
<dbReference type="AlphaFoldDB" id="A0A813Z8G4"/>
<keyword evidence="1 5" id="KW-0245">EGF-like domain</keyword>
<dbReference type="Gene3D" id="2.10.25.10">
    <property type="entry name" value="Laminin"/>
    <property type="match status" value="4"/>
</dbReference>
<dbReference type="GO" id="GO:0005886">
    <property type="term" value="C:plasma membrane"/>
    <property type="evidence" value="ECO:0007669"/>
    <property type="project" value="TreeGrafter"/>
</dbReference>
<dbReference type="SMART" id="SM00179">
    <property type="entry name" value="EGF_CA"/>
    <property type="match status" value="2"/>
</dbReference>
<dbReference type="PROSITE" id="PS00022">
    <property type="entry name" value="EGF_1"/>
    <property type="match status" value="6"/>
</dbReference>
<comment type="caution">
    <text evidence="9">The sequence shown here is derived from an EMBL/GenBank/DDBJ whole genome shotgun (WGS) entry which is preliminary data.</text>
</comment>
<dbReference type="FunFam" id="2.10.25.10:FF:000066">
    <property type="entry name" value="FAT atypical cadherin 4"/>
    <property type="match status" value="1"/>
</dbReference>
<feature type="disulfide bond" evidence="5">
    <location>
        <begin position="186"/>
        <end position="203"/>
    </location>
</feature>
<name>A0A813Z8G4_9BILA</name>
<dbReference type="CDD" id="cd00054">
    <property type="entry name" value="EGF_CA"/>
    <property type="match status" value="2"/>
</dbReference>
<feature type="disulfide bond" evidence="5">
    <location>
        <begin position="487"/>
        <end position="504"/>
    </location>
</feature>
<dbReference type="OrthoDB" id="283575at2759"/>
<dbReference type="PROSITE" id="PS00010">
    <property type="entry name" value="ASX_HYDROXYL"/>
    <property type="match status" value="1"/>
</dbReference>
<dbReference type="PANTHER" id="PTHR24049">
    <property type="entry name" value="CRUMBS FAMILY MEMBER"/>
    <property type="match status" value="1"/>
</dbReference>
<feature type="transmembrane region" description="Helical" evidence="6">
    <location>
        <begin position="626"/>
        <end position="646"/>
    </location>
</feature>
<dbReference type="InterPro" id="IPR000742">
    <property type="entry name" value="EGF"/>
</dbReference>
<reference evidence="9" key="1">
    <citation type="submission" date="2021-02" db="EMBL/GenBank/DDBJ databases">
        <authorList>
            <person name="Nowell W R."/>
        </authorList>
    </citation>
    <scope>NUCLEOTIDE SEQUENCE</scope>
    <source>
        <strain evidence="9">Ploen Becks lab</strain>
    </source>
</reference>
<keyword evidence="6" id="KW-1133">Transmembrane helix</keyword>
<dbReference type="Proteomes" id="UP000663879">
    <property type="component" value="Unassembled WGS sequence"/>
</dbReference>
<dbReference type="InterPro" id="IPR001881">
    <property type="entry name" value="EGF-like_Ca-bd_dom"/>
</dbReference>
<dbReference type="GO" id="GO:0007157">
    <property type="term" value="P:heterophilic cell-cell adhesion via plasma membrane cell adhesion molecules"/>
    <property type="evidence" value="ECO:0007669"/>
    <property type="project" value="TreeGrafter"/>
</dbReference>
<dbReference type="PROSITE" id="PS01186">
    <property type="entry name" value="EGF_2"/>
    <property type="match status" value="2"/>
</dbReference>
<evidence type="ECO:0000313" key="10">
    <source>
        <dbReference type="Proteomes" id="UP000663879"/>
    </source>
</evidence>
<feature type="disulfide bond" evidence="5">
    <location>
        <begin position="527"/>
        <end position="544"/>
    </location>
</feature>